<dbReference type="PANTHER" id="PTHR30055:SF148">
    <property type="entry name" value="TETR-FAMILY TRANSCRIPTIONAL REGULATOR"/>
    <property type="match status" value="1"/>
</dbReference>
<dbReference type="SUPFAM" id="SSF46689">
    <property type="entry name" value="Homeodomain-like"/>
    <property type="match status" value="1"/>
</dbReference>
<dbReference type="InterPro" id="IPR036271">
    <property type="entry name" value="Tet_transcr_reg_TetR-rel_C_sf"/>
</dbReference>
<dbReference type="Gene3D" id="1.10.357.10">
    <property type="entry name" value="Tetracycline Repressor, domain 2"/>
    <property type="match status" value="1"/>
</dbReference>
<keyword evidence="2 4" id="KW-0238">DNA-binding</keyword>
<dbReference type="SUPFAM" id="SSF48498">
    <property type="entry name" value="Tetracyclin repressor-like, C-terminal domain"/>
    <property type="match status" value="1"/>
</dbReference>
<keyword evidence="3" id="KW-0804">Transcription</keyword>
<dbReference type="InterPro" id="IPR050109">
    <property type="entry name" value="HTH-type_TetR-like_transc_reg"/>
</dbReference>
<keyword evidence="1" id="KW-0805">Transcription regulation</keyword>
<feature type="DNA-binding region" description="H-T-H motif" evidence="4">
    <location>
        <begin position="47"/>
        <end position="66"/>
    </location>
</feature>
<name>A0A917AU10_9MICC</name>
<evidence type="ECO:0000256" key="1">
    <source>
        <dbReference type="ARBA" id="ARBA00023015"/>
    </source>
</evidence>
<evidence type="ECO:0000313" key="7">
    <source>
        <dbReference type="EMBL" id="GGE73063.1"/>
    </source>
</evidence>
<gene>
    <name evidence="7" type="ORF">GCM10011401_20160</name>
</gene>
<evidence type="ECO:0000256" key="2">
    <source>
        <dbReference type="ARBA" id="ARBA00023125"/>
    </source>
</evidence>
<keyword evidence="8" id="KW-1185">Reference proteome</keyword>
<dbReference type="AlphaFoldDB" id="A0A917AU10"/>
<reference evidence="7" key="2">
    <citation type="submission" date="2020-09" db="EMBL/GenBank/DDBJ databases">
        <authorList>
            <person name="Sun Q."/>
            <person name="Zhou Y."/>
        </authorList>
    </citation>
    <scope>NUCLEOTIDE SEQUENCE</scope>
    <source>
        <strain evidence="7">CGMCC 1.15388</strain>
    </source>
</reference>
<evidence type="ECO:0000313" key="8">
    <source>
        <dbReference type="Proteomes" id="UP000633136"/>
    </source>
</evidence>
<comment type="caution">
    <text evidence="7">The sequence shown here is derived from an EMBL/GenBank/DDBJ whole genome shotgun (WGS) entry which is preliminary data.</text>
</comment>
<dbReference type="Gene3D" id="1.10.10.60">
    <property type="entry name" value="Homeodomain-like"/>
    <property type="match status" value="1"/>
</dbReference>
<proteinExistence type="predicted"/>
<dbReference type="EMBL" id="BMIS01000009">
    <property type="protein sequence ID" value="GGE73063.1"/>
    <property type="molecule type" value="Genomic_DNA"/>
</dbReference>
<dbReference type="InterPro" id="IPR011075">
    <property type="entry name" value="TetR_C"/>
</dbReference>
<feature type="region of interest" description="Disordered" evidence="5">
    <location>
        <begin position="1"/>
        <end position="26"/>
    </location>
</feature>
<sequence>MTETPAVPAKSTASRRGRPRSEASHQAVMEATARLLDVEELPYEELTVERIAAEAGVGKQTIYRWWENKAAVVLEALVTGYVKLDFHQVPDTGDLRADLDSWVEQSVKGLCKQDEDEGTVILRSLMAAIVSGGEAIQELLQNTDVWSGMHLAERLRSAHTAGELRDDVDPGMVASAVMGAVVMQMLTVGKPDGESLKRLLHVMLDGALEPRRPA</sequence>
<protein>
    <recommendedName>
        <fullName evidence="6">HTH tetR-type domain-containing protein</fullName>
    </recommendedName>
</protein>
<evidence type="ECO:0000256" key="5">
    <source>
        <dbReference type="SAM" id="MobiDB-lite"/>
    </source>
</evidence>
<dbReference type="Pfam" id="PF16859">
    <property type="entry name" value="TetR_C_11"/>
    <property type="match status" value="1"/>
</dbReference>
<dbReference type="GO" id="GO:0003700">
    <property type="term" value="F:DNA-binding transcription factor activity"/>
    <property type="evidence" value="ECO:0007669"/>
    <property type="project" value="TreeGrafter"/>
</dbReference>
<dbReference type="InterPro" id="IPR001647">
    <property type="entry name" value="HTH_TetR"/>
</dbReference>
<evidence type="ECO:0000256" key="4">
    <source>
        <dbReference type="PROSITE-ProRule" id="PRU00335"/>
    </source>
</evidence>
<dbReference type="Pfam" id="PF00440">
    <property type="entry name" value="TetR_N"/>
    <property type="match status" value="1"/>
</dbReference>
<feature type="domain" description="HTH tetR-type" evidence="6">
    <location>
        <begin position="22"/>
        <end position="84"/>
    </location>
</feature>
<reference evidence="7" key="1">
    <citation type="journal article" date="2014" name="Int. J. Syst. Evol. Microbiol.">
        <title>Complete genome sequence of Corynebacterium casei LMG S-19264T (=DSM 44701T), isolated from a smear-ripened cheese.</title>
        <authorList>
            <consortium name="US DOE Joint Genome Institute (JGI-PGF)"/>
            <person name="Walter F."/>
            <person name="Albersmeier A."/>
            <person name="Kalinowski J."/>
            <person name="Ruckert C."/>
        </authorList>
    </citation>
    <scope>NUCLEOTIDE SEQUENCE</scope>
    <source>
        <strain evidence="7">CGMCC 1.15388</strain>
    </source>
</reference>
<dbReference type="PROSITE" id="PS50977">
    <property type="entry name" value="HTH_TETR_2"/>
    <property type="match status" value="1"/>
</dbReference>
<accession>A0A917AU10</accession>
<dbReference type="RefSeq" id="WP_188685329.1">
    <property type="nucleotide sequence ID" value="NZ_BMIS01000009.1"/>
</dbReference>
<evidence type="ECO:0000256" key="3">
    <source>
        <dbReference type="ARBA" id="ARBA00023163"/>
    </source>
</evidence>
<dbReference type="PANTHER" id="PTHR30055">
    <property type="entry name" value="HTH-TYPE TRANSCRIPTIONAL REGULATOR RUTR"/>
    <property type="match status" value="1"/>
</dbReference>
<organism evidence="7 8">
    <name type="scientific">Nesterenkonia cremea</name>
    <dbReference type="NCBI Taxonomy" id="1882340"/>
    <lineage>
        <taxon>Bacteria</taxon>
        <taxon>Bacillati</taxon>
        <taxon>Actinomycetota</taxon>
        <taxon>Actinomycetes</taxon>
        <taxon>Micrococcales</taxon>
        <taxon>Micrococcaceae</taxon>
        <taxon>Nesterenkonia</taxon>
    </lineage>
</organism>
<evidence type="ECO:0000259" key="6">
    <source>
        <dbReference type="PROSITE" id="PS50977"/>
    </source>
</evidence>
<dbReference type="Proteomes" id="UP000633136">
    <property type="component" value="Unassembled WGS sequence"/>
</dbReference>
<dbReference type="GO" id="GO:0000976">
    <property type="term" value="F:transcription cis-regulatory region binding"/>
    <property type="evidence" value="ECO:0007669"/>
    <property type="project" value="TreeGrafter"/>
</dbReference>
<dbReference type="InterPro" id="IPR009057">
    <property type="entry name" value="Homeodomain-like_sf"/>
</dbReference>